<sequence length="244" mass="26986">MPQKKKSKSALAVRDLTVSYGSNRVVDDVSFRVPQGTVMGLIGPNGAGKSTIIKSVIDLIPLERGDIRFFGEPLSRSRHRVAYMPQAADVDWDYPITVEQVVAMGLYPKLGWFRRMSAEEKRLVAANLEYVGISDLAKRQISELSGGQRRRVFMARILTQQPDLYLLDEPFAGVDAASEQVIRDVLVELRDQGATILIVHHNLSTVASLCQHVTIVNKRLVASGPIDKAFTKEKVNEAFGLGLV</sequence>
<dbReference type="PATRIC" id="fig|1035195.3.peg.1868"/>
<dbReference type="FunFam" id="3.40.50.300:FF:000134">
    <property type="entry name" value="Iron-enterobactin ABC transporter ATP-binding protein"/>
    <property type="match status" value="1"/>
</dbReference>
<feature type="domain" description="ABC transporter" evidence="5">
    <location>
        <begin position="11"/>
        <end position="243"/>
    </location>
</feature>
<dbReference type="PROSITE" id="PS00211">
    <property type="entry name" value="ABC_TRANSPORTER_1"/>
    <property type="match status" value="1"/>
</dbReference>
<dbReference type="InterPro" id="IPR003593">
    <property type="entry name" value="AAA+_ATPase"/>
</dbReference>
<dbReference type="PANTHER" id="PTHR42734">
    <property type="entry name" value="METAL TRANSPORT SYSTEM ATP-BINDING PROTEIN TM_0124-RELATED"/>
    <property type="match status" value="1"/>
</dbReference>
<accession>L1MCD6</accession>
<gene>
    <name evidence="6" type="ORF">HMPREF9997_02088</name>
</gene>
<dbReference type="InterPro" id="IPR003439">
    <property type="entry name" value="ABC_transporter-like_ATP-bd"/>
</dbReference>
<dbReference type="Gene3D" id="3.40.50.300">
    <property type="entry name" value="P-loop containing nucleotide triphosphate hydrolases"/>
    <property type="match status" value="1"/>
</dbReference>
<comment type="similarity">
    <text evidence="1">Belongs to the ABC transporter superfamily.</text>
</comment>
<dbReference type="PANTHER" id="PTHR42734:SF5">
    <property type="entry name" value="IRON TRANSPORT SYSTEM ATP-BINDING PROTEIN HI_0361-RELATED"/>
    <property type="match status" value="1"/>
</dbReference>
<dbReference type="InterPro" id="IPR017871">
    <property type="entry name" value="ABC_transporter-like_CS"/>
</dbReference>
<evidence type="ECO:0000256" key="1">
    <source>
        <dbReference type="ARBA" id="ARBA00005417"/>
    </source>
</evidence>
<keyword evidence="7" id="KW-1185">Reference proteome</keyword>
<dbReference type="CDD" id="cd03235">
    <property type="entry name" value="ABC_Metallic_Cations"/>
    <property type="match status" value="1"/>
</dbReference>
<evidence type="ECO:0000259" key="5">
    <source>
        <dbReference type="PROSITE" id="PS50893"/>
    </source>
</evidence>
<dbReference type="InterPro" id="IPR027417">
    <property type="entry name" value="P-loop_NTPase"/>
</dbReference>
<organism evidence="6 7">
    <name type="scientific">Corynebacterium durum F0235</name>
    <dbReference type="NCBI Taxonomy" id="1035195"/>
    <lineage>
        <taxon>Bacteria</taxon>
        <taxon>Bacillati</taxon>
        <taxon>Actinomycetota</taxon>
        <taxon>Actinomycetes</taxon>
        <taxon>Mycobacteriales</taxon>
        <taxon>Corynebacteriaceae</taxon>
        <taxon>Corynebacterium</taxon>
    </lineage>
</organism>
<evidence type="ECO:0000256" key="2">
    <source>
        <dbReference type="ARBA" id="ARBA00022448"/>
    </source>
</evidence>
<reference evidence="6 7" key="1">
    <citation type="submission" date="2012-05" db="EMBL/GenBank/DDBJ databases">
        <authorList>
            <person name="Weinstock G."/>
            <person name="Sodergren E."/>
            <person name="Lobos E.A."/>
            <person name="Fulton L."/>
            <person name="Fulton R."/>
            <person name="Courtney L."/>
            <person name="Fronick C."/>
            <person name="O'Laughlin M."/>
            <person name="Godfrey J."/>
            <person name="Wilson R.M."/>
            <person name="Miner T."/>
            <person name="Farmer C."/>
            <person name="Delehaunty K."/>
            <person name="Cordes M."/>
            <person name="Minx P."/>
            <person name="Tomlinson C."/>
            <person name="Chen J."/>
            <person name="Wollam A."/>
            <person name="Pepin K.H."/>
            <person name="Bhonagiri V."/>
            <person name="Zhang X."/>
            <person name="Suruliraj S."/>
            <person name="Warren W."/>
            <person name="Mitreva M."/>
            <person name="Mardis E.R."/>
            <person name="Wilson R.K."/>
        </authorList>
    </citation>
    <scope>NUCLEOTIDE SEQUENCE [LARGE SCALE GENOMIC DNA]</scope>
    <source>
        <strain evidence="6 7">F0235</strain>
    </source>
</reference>
<evidence type="ECO:0000313" key="7">
    <source>
        <dbReference type="Proteomes" id="UP000010445"/>
    </source>
</evidence>
<dbReference type="SMART" id="SM00382">
    <property type="entry name" value="AAA"/>
    <property type="match status" value="1"/>
</dbReference>
<keyword evidence="4 6" id="KW-0067">ATP-binding</keyword>
<keyword evidence="2" id="KW-0813">Transport</keyword>
<keyword evidence="3" id="KW-0547">Nucleotide-binding</keyword>
<dbReference type="eggNOG" id="COG1121">
    <property type="taxonomic scope" value="Bacteria"/>
</dbReference>
<comment type="caution">
    <text evidence="6">The sequence shown here is derived from an EMBL/GenBank/DDBJ whole genome shotgun (WGS) entry which is preliminary data.</text>
</comment>
<dbReference type="PROSITE" id="PS50893">
    <property type="entry name" value="ABC_TRANSPORTER_2"/>
    <property type="match status" value="1"/>
</dbReference>
<proteinExistence type="inferred from homology"/>
<protein>
    <submittedName>
        <fullName evidence="6">Putative manganese transport system ATP-binding protein MntA</fullName>
    </submittedName>
</protein>
<dbReference type="InterPro" id="IPR050153">
    <property type="entry name" value="Metal_Ion_Import_ABC"/>
</dbReference>
<dbReference type="GO" id="GO:0005524">
    <property type="term" value="F:ATP binding"/>
    <property type="evidence" value="ECO:0007669"/>
    <property type="project" value="UniProtKB-KW"/>
</dbReference>
<evidence type="ECO:0000313" key="6">
    <source>
        <dbReference type="EMBL" id="EKX88862.1"/>
    </source>
</evidence>
<dbReference type="OrthoDB" id="5296765at2"/>
<dbReference type="STRING" id="1035195.HMPREF9997_02088"/>
<dbReference type="GO" id="GO:0016887">
    <property type="term" value="F:ATP hydrolysis activity"/>
    <property type="evidence" value="ECO:0007669"/>
    <property type="project" value="InterPro"/>
</dbReference>
<dbReference type="AlphaFoldDB" id="L1MCD6"/>
<evidence type="ECO:0000256" key="4">
    <source>
        <dbReference type="ARBA" id="ARBA00022840"/>
    </source>
</evidence>
<dbReference type="EMBL" id="AMEM01000034">
    <property type="protein sequence ID" value="EKX88862.1"/>
    <property type="molecule type" value="Genomic_DNA"/>
</dbReference>
<dbReference type="Proteomes" id="UP000010445">
    <property type="component" value="Unassembled WGS sequence"/>
</dbReference>
<name>L1MCD6_9CORY</name>
<evidence type="ECO:0000256" key="3">
    <source>
        <dbReference type="ARBA" id="ARBA00022741"/>
    </source>
</evidence>
<dbReference type="SUPFAM" id="SSF52540">
    <property type="entry name" value="P-loop containing nucleoside triphosphate hydrolases"/>
    <property type="match status" value="1"/>
</dbReference>
<dbReference type="RefSeq" id="WP_006061512.1">
    <property type="nucleotide sequence ID" value="NZ_KB290820.1"/>
</dbReference>
<dbReference type="HOGENOM" id="CLU_000604_1_11_11"/>
<dbReference type="Pfam" id="PF00005">
    <property type="entry name" value="ABC_tran"/>
    <property type="match status" value="1"/>
</dbReference>